<dbReference type="InterPro" id="IPR025269">
    <property type="entry name" value="SAM-like_dom"/>
</dbReference>
<dbReference type="InterPro" id="IPR010998">
    <property type="entry name" value="Integrase_recombinase_N"/>
</dbReference>
<dbReference type="PANTHER" id="PTHR30349:SF64">
    <property type="entry name" value="PROPHAGE INTEGRASE INTD-RELATED"/>
    <property type="match status" value="1"/>
</dbReference>
<dbReference type="OrthoDB" id="9806835at2"/>
<dbReference type="InterPro" id="IPR011010">
    <property type="entry name" value="DNA_brk_join_enz"/>
</dbReference>
<keyword evidence="2" id="KW-0229">DNA integration</keyword>
<comment type="similarity">
    <text evidence="1">Belongs to the 'phage' integrase family.</text>
</comment>
<dbReference type="InterPro" id="IPR013762">
    <property type="entry name" value="Integrase-like_cat_sf"/>
</dbReference>
<evidence type="ECO:0000256" key="4">
    <source>
        <dbReference type="ARBA" id="ARBA00023172"/>
    </source>
</evidence>
<evidence type="ECO:0000313" key="8">
    <source>
        <dbReference type="EMBL" id="REC69777.1"/>
    </source>
</evidence>
<evidence type="ECO:0000256" key="2">
    <source>
        <dbReference type="ARBA" id="ARBA00022908"/>
    </source>
</evidence>
<dbReference type="InterPro" id="IPR044068">
    <property type="entry name" value="CB"/>
</dbReference>
<evidence type="ECO:0000256" key="1">
    <source>
        <dbReference type="ARBA" id="ARBA00008857"/>
    </source>
</evidence>
<dbReference type="GO" id="GO:0015074">
    <property type="term" value="P:DNA integration"/>
    <property type="evidence" value="ECO:0007669"/>
    <property type="project" value="UniProtKB-KW"/>
</dbReference>
<dbReference type="Proteomes" id="UP000256326">
    <property type="component" value="Unassembled WGS sequence"/>
</dbReference>
<proteinExistence type="inferred from homology"/>
<dbReference type="PROSITE" id="PS51898">
    <property type="entry name" value="TYR_RECOMBINASE"/>
    <property type="match status" value="1"/>
</dbReference>
<dbReference type="RefSeq" id="WP_116035697.1">
    <property type="nucleotide sequence ID" value="NZ_JBHLVV010000027.1"/>
</dbReference>
<dbReference type="GO" id="GO:0003677">
    <property type="term" value="F:DNA binding"/>
    <property type="evidence" value="ECO:0007669"/>
    <property type="project" value="UniProtKB-UniRule"/>
</dbReference>
<dbReference type="InterPro" id="IPR050090">
    <property type="entry name" value="Tyrosine_recombinase_XerCD"/>
</dbReference>
<dbReference type="Gene3D" id="1.10.443.10">
    <property type="entry name" value="Intergrase catalytic core"/>
    <property type="match status" value="1"/>
</dbReference>
<keyword evidence="9" id="KW-1185">Reference proteome</keyword>
<dbReference type="AlphaFoldDB" id="A0A3D9CVX0"/>
<dbReference type="Gene3D" id="1.10.150.130">
    <property type="match status" value="1"/>
</dbReference>
<name>A0A3D9CVX0_9FLAO</name>
<feature type="domain" description="Core-binding (CB)" evidence="7">
    <location>
        <begin position="107"/>
        <end position="184"/>
    </location>
</feature>
<sequence>MSSITAILRKKPNKQGQYPIYIRITKDRKSSFIALGYYIEIEQWDEKNKKVRKSHPNSSRLNNLIAKRISEAGGKLIEADASDKNVSLKAIRKKIINKGSDFFVVAEEYLKNIERLEKYNALYSEKPKIAHFKEFLNCKTFPIEQIDVRLLNEYQAYLKVERKVSDRTIANHLITIRTIYNIAIKEGIVNNKNYPFGRESIRIKIPESIKQGLSQEEVRSIEDLNLKEGSKEWHTRNIWLFSFYLAGIRVADVLKTKWSDFNNNRFTYRMGKNKKIISLKTPEKILQIISHYESQRYQNNGYVFPELKNVDEKNIKEVIRAVKTAGVSLNFYLKRIAEKAEINKPLSMHIARHTFGNISGDKIPTQMLQKLYRHSSITTTVNYQSNFIHKDVDDALEKVIDF</sequence>
<reference evidence="8 9" key="1">
    <citation type="journal article" date="2006" name="Int. J. Syst. Evol. Microbiol.">
        <title>Chryseobacterium hispanicum sp. nov., isolated from the drinking water distribution system of Sevilla, Spain.</title>
        <authorList>
            <person name="Gallego V."/>
            <person name="Garcia M.T."/>
            <person name="Ventosa A."/>
        </authorList>
    </citation>
    <scope>NUCLEOTIDE SEQUENCE [LARGE SCALE GENOMIC DNA]</scope>
    <source>
        <strain evidence="8 9">KCTC 22104</strain>
    </source>
</reference>
<comment type="caution">
    <text evidence="8">The sequence shown here is derived from an EMBL/GenBank/DDBJ whole genome shotgun (WGS) entry which is preliminary data.</text>
</comment>
<feature type="domain" description="Tyr recombinase" evidence="6">
    <location>
        <begin position="208"/>
        <end position="401"/>
    </location>
</feature>
<protein>
    <submittedName>
        <fullName evidence="8">Integrase</fullName>
    </submittedName>
</protein>
<dbReference type="EMBL" id="QNUG01000025">
    <property type="protein sequence ID" value="REC69777.1"/>
    <property type="molecule type" value="Genomic_DNA"/>
</dbReference>
<dbReference type="SUPFAM" id="SSF56349">
    <property type="entry name" value="DNA breaking-rejoining enzymes"/>
    <property type="match status" value="1"/>
</dbReference>
<evidence type="ECO:0000259" key="7">
    <source>
        <dbReference type="PROSITE" id="PS51900"/>
    </source>
</evidence>
<dbReference type="Pfam" id="PF17293">
    <property type="entry name" value="Arm-DNA-bind_5"/>
    <property type="match status" value="1"/>
</dbReference>
<evidence type="ECO:0000259" key="6">
    <source>
        <dbReference type="PROSITE" id="PS51898"/>
    </source>
</evidence>
<dbReference type="PROSITE" id="PS51900">
    <property type="entry name" value="CB"/>
    <property type="match status" value="1"/>
</dbReference>
<dbReference type="InterPro" id="IPR035386">
    <property type="entry name" value="Arm-DNA-bind_5"/>
</dbReference>
<organism evidence="8 9">
    <name type="scientific">Epilithonimonas hispanica</name>
    <dbReference type="NCBI Taxonomy" id="358687"/>
    <lineage>
        <taxon>Bacteria</taxon>
        <taxon>Pseudomonadati</taxon>
        <taxon>Bacteroidota</taxon>
        <taxon>Flavobacteriia</taxon>
        <taxon>Flavobacteriales</taxon>
        <taxon>Weeksellaceae</taxon>
        <taxon>Chryseobacterium group</taxon>
        <taxon>Epilithonimonas</taxon>
    </lineage>
</organism>
<evidence type="ECO:0000256" key="5">
    <source>
        <dbReference type="PROSITE-ProRule" id="PRU01248"/>
    </source>
</evidence>
<evidence type="ECO:0000256" key="3">
    <source>
        <dbReference type="ARBA" id="ARBA00023125"/>
    </source>
</evidence>
<keyword evidence="4" id="KW-0233">DNA recombination</keyword>
<dbReference type="InterPro" id="IPR002104">
    <property type="entry name" value="Integrase_catalytic"/>
</dbReference>
<evidence type="ECO:0000313" key="9">
    <source>
        <dbReference type="Proteomes" id="UP000256326"/>
    </source>
</evidence>
<dbReference type="GO" id="GO:0006310">
    <property type="term" value="P:DNA recombination"/>
    <property type="evidence" value="ECO:0007669"/>
    <property type="project" value="UniProtKB-KW"/>
</dbReference>
<accession>A0A3D9CVX0</accession>
<dbReference type="Pfam" id="PF13102">
    <property type="entry name" value="Phage_int_SAM_5"/>
    <property type="match status" value="1"/>
</dbReference>
<dbReference type="Pfam" id="PF00589">
    <property type="entry name" value="Phage_integrase"/>
    <property type="match status" value="1"/>
</dbReference>
<dbReference type="PANTHER" id="PTHR30349">
    <property type="entry name" value="PHAGE INTEGRASE-RELATED"/>
    <property type="match status" value="1"/>
</dbReference>
<keyword evidence="3 5" id="KW-0238">DNA-binding</keyword>
<gene>
    <name evidence="8" type="ORF">DRF58_11860</name>
</gene>